<name>A0A132F6G2_9BURK</name>
<keyword evidence="3" id="KW-1003">Cell membrane</keyword>
<feature type="transmembrane region" description="Helical" evidence="7">
    <location>
        <begin position="209"/>
        <end position="230"/>
    </location>
</feature>
<dbReference type="PANTHER" id="PTHR30151">
    <property type="entry name" value="ALKANE SULFONATE ABC TRANSPORTER-RELATED, MEMBRANE SUBUNIT"/>
    <property type="match status" value="1"/>
</dbReference>
<sequence length="245" mass="25667">MTVLAVLVLWDCLARGGLVTGDALPGVGQIFRALVEDLDNPELWSGIGVSVGLWLIGMAVVAVVTLPLGLLLGVVRPLYEASHVTVEFVRTIPSVAALPILVFVYGVSPQLTVALVILSAAWPLLIQTMTGAHDVDPIAIETARIYGLSRWRVFWQVTFPSALPSMVTGLKLAANHGLVIAIAASLVVGGSGLGALIGLAGQGGDASLLYARVLVAGVLGLAVSVLTATLERYLLRWHPSQREAQ</sequence>
<dbReference type="EMBL" id="LPJX01000015">
    <property type="protein sequence ID" value="KWF70039.1"/>
    <property type="molecule type" value="Genomic_DNA"/>
</dbReference>
<protein>
    <recommendedName>
        <fullName evidence="8">ABC transmembrane type-1 domain-containing protein</fullName>
    </recommendedName>
</protein>
<dbReference type="Pfam" id="PF00528">
    <property type="entry name" value="BPD_transp_1"/>
    <property type="match status" value="1"/>
</dbReference>
<feature type="domain" description="ABC transmembrane type-1" evidence="8">
    <location>
        <begin position="47"/>
        <end position="227"/>
    </location>
</feature>
<dbReference type="CDD" id="cd06261">
    <property type="entry name" value="TM_PBP2"/>
    <property type="match status" value="1"/>
</dbReference>
<accession>A0A132F6G2</accession>
<dbReference type="PANTHER" id="PTHR30151:SF38">
    <property type="entry name" value="ALIPHATIC SULFONATES TRANSPORT PERMEASE PROTEIN SSUC-RELATED"/>
    <property type="match status" value="1"/>
</dbReference>
<evidence type="ECO:0000256" key="7">
    <source>
        <dbReference type="RuleBase" id="RU363032"/>
    </source>
</evidence>
<evidence type="ECO:0000313" key="9">
    <source>
        <dbReference type="EMBL" id="KWF70039.1"/>
    </source>
</evidence>
<dbReference type="InterPro" id="IPR000515">
    <property type="entry name" value="MetI-like"/>
</dbReference>
<keyword evidence="2 7" id="KW-0813">Transport</keyword>
<feature type="transmembrane region" description="Helical" evidence="7">
    <location>
        <begin position="178"/>
        <end position="197"/>
    </location>
</feature>
<feature type="transmembrane region" description="Helical" evidence="7">
    <location>
        <begin position="87"/>
        <end position="107"/>
    </location>
</feature>
<gene>
    <name evidence="9" type="ORF">WT57_11660</name>
</gene>
<evidence type="ECO:0000256" key="1">
    <source>
        <dbReference type="ARBA" id="ARBA00004651"/>
    </source>
</evidence>
<feature type="transmembrane region" description="Helical" evidence="7">
    <location>
        <begin position="45"/>
        <end position="75"/>
    </location>
</feature>
<comment type="similarity">
    <text evidence="7">Belongs to the binding-protein-dependent transport system permease family.</text>
</comment>
<dbReference type="SUPFAM" id="SSF161098">
    <property type="entry name" value="MetI-like"/>
    <property type="match status" value="1"/>
</dbReference>
<dbReference type="PROSITE" id="PS50928">
    <property type="entry name" value="ABC_TM1"/>
    <property type="match status" value="1"/>
</dbReference>
<organism evidence="9 10">
    <name type="scientific">Burkholderia pseudomultivorans</name>
    <dbReference type="NCBI Taxonomy" id="1207504"/>
    <lineage>
        <taxon>Bacteria</taxon>
        <taxon>Pseudomonadati</taxon>
        <taxon>Pseudomonadota</taxon>
        <taxon>Betaproteobacteria</taxon>
        <taxon>Burkholderiales</taxon>
        <taxon>Burkholderiaceae</taxon>
        <taxon>Burkholderia</taxon>
        <taxon>Burkholderia cepacia complex</taxon>
    </lineage>
</organism>
<evidence type="ECO:0000256" key="6">
    <source>
        <dbReference type="ARBA" id="ARBA00023136"/>
    </source>
</evidence>
<evidence type="ECO:0000313" key="10">
    <source>
        <dbReference type="Proteomes" id="UP000061512"/>
    </source>
</evidence>
<keyword evidence="4 7" id="KW-0812">Transmembrane</keyword>
<evidence type="ECO:0000259" key="8">
    <source>
        <dbReference type="PROSITE" id="PS50928"/>
    </source>
</evidence>
<proteinExistence type="inferred from homology"/>
<comment type="subcellular location">
    <subcellularLocation>
        <location evidence="1 7">Cell membrane</location>
        <topology evidence="1 7">Multi-pass membrane protein</topology>
    </subcellularLocation>
</comment>
<evidence type="ECO:0000256" key="3">
    <source>
        <dbReference type="ARBA" id="ARBA00022475"/>
    </source>
</evidence>
<evidence type="ECO:0000256" key="4">
    <source>
        <dbReference type="ARBA" id="ARBA00022692"/>
    </source>
</evidence>
<dbReference type="GO" id="GO:0055085">
    <property type="term" value="P:transmembrane transport"/>
    <property type="evidence" value="ECO:0007669"/>
    <property type="project" value="InterPro"/>
</dbReference>
<evidence type="ECO:0000256" key="2">
    <source>
        <dbReference type="ARBA" id="ARBA00022448"/>
    </source>
</evidence>
<comment type="caution">
    <text evidence="9">The sequence shown here is derived from an EMBL/GenBank/DDBJ whole genome shotgun (WGS) entry which is preliminary data.</text>
</comment>
<dbReference type="InterPro" id="IPR035906">
    <property type="entry name" value="MetI-like_sf"/>
</dbReference>
<dbReference type="GO" id="GO:0005886">
    <property type="term" value="C:plasma membrane"/>
    <property type="evidence" value="ECO:0007669"/>
    <property type="project" value="UniProtKB-SubCell"/>
</dbReference>
<reference evidence="9 10" key="1">
    <citation type="submission" date="2015-11" db="EMBL/GenBank/DDBJ databases">
        <title>Expanding the genomic diversity of Burkholderia species for the development of highly accurate diagnostics.</title>
        <authorList>
            <person name="Sahl J."/>
            <person name="Keim P."/>
            <person name="Wagner D."/>
        </authorList>
    </citation>
    <scope>NUCLEOTIDE SEQUENCE [LARGE SCALE GENOMIC DNA]</scope>
    <source>
        <strain evidence="9 10">MSMB574WGS</strain>
    </source>
</reference>
<keyword evidence="5 7" id="KW-1133">Transmembrane helix</keyword>
<dbReference type="AlphaFoldDB" id="A0A132F6G2"/>
<evidence type="ECO:0000256" key="5">
    <source>
        <dbReference type="ARBA" id="ARBA00022989"/>
    </source>
</evidence>
<keyword evidence="6 7" id="KW-0472">Membrane</keyword>
<dbReference type="Proteomes" id="UP000061512">
    <property type="component" value="Unassembled WGS sequence"/>
</dbReference>
<dbReference type="Gene3D" id="1.10.3720.10">
    <property type="entry name" value="MetI-like"/>
    <property type="match status" value="1"/>
</dbReference>